<evidence type="ECO:0000259" key="5">
    <source>
        <dbReference type="Pfam" id="PF13456"/>
    </source>
</evidence>
<dbReference type="GO" id="GO:0003676">
    <property type="term" value="F:nucleic acid binding"/>
    <property type="evidence" value="ECO:0007669"/>
    <property type="project" value="InterPro"/>
</dbReference>
<dbReference type="InterPro" id="IPR044730">
    <property type="entry name" value="RNase_H-like_dom_plant"/>
</dbReference>
<sequence length="627" mass="71207">MVLHCFCSGGRKGLKKQNTADTTDDVRSFNGGSGTGNKKRKRLPDNETHPDIRNNRRFYPYFKDCIGAIDGTHIRASVPIEIQGRFRGRKDGTTQNVLAAITFDLKFCYVLAGWEGSAHDSRVLDDALHRSRGLKIPEDDSVLFSRASPRDVAKIQEILSVYEKASGQQVNREKTTIFFSKGTPLATQAEIKDMLGVPVIKQYEKYLGLPSLVGQNRMMSFSQIKERVWSKLKGWKEKLLSQAGKEILIKAVAQAIPAFAMNCFKLPKRLCQYIEAMIRKFWWGNNSDSKKIHWVNWRIMCKSKRSGGMGFRDLKNFNTALLGKQLWCLYHEPTSLLHRVYKAKFFPQGTILEASSHRRGSYAWQSIIKARDSIIKGACWRVGDGAQINILNTRWLFEPHHQKILSPIPDPFRQSKVSDLIIPSTHRWNTDLIDYQINAFAQSYLDEFAQCNSKEETKPQHCPVIKWKVPVNCRYKINFNGAVFCEKEEAGLGVVIRNGQGLPMASLIQKFRFPHSVESVEALAAKRAIQFALELRLQEGEFERDSEIIVKALKDDRPSHAPFGLIVEDARALSSNLEKVQFNRVKRQGNSIAHALAHLAQHCADLEVWMESVPPAIEHLLSLDLSS</sequence>
<dbReference type="GO" id="GO:0046872">
    <property type="term" value="F:metal ion binding"/>
    <property type="evidence" value="ECO:0007669"/>
    <property type="project" value="UniProtKB-KW"/>
</dbReference>
<dbReference type="Gene3D" id="3.30.420.10">
    <property type="entry name" value="Ribonuclease H-like superfamily/Ribonuclease H"/>
    <property type="match status" value="1"/>
</dbReference>
<feature type="region of interest" description="Disordered" evidence="3">
    <location>
        <begin position="12"/>
        <end position="51"/>
    </location>
</feature>
<organism evidence="6">
    <name type="scientific">Fagus sylvatica</name>
    <name type="common">Beechnut</name>
    <dbReference type="NCBI Taxonomy" id="28930"/>
    <lineage>
        <taxon>Eukaryota</taxon>
        <taxon>Viridiplantae</taxon>
        <taxon>Streptophyta</taxon>
        <taxon>Embryophyta</taxon>
        <taxon>Tracheophyta</taxon>
        <taxon>Spermatophyta</taxon>
        <taxon>Magnoliopsida</taxon>
        <taxon>eudicotyledons</taxon>
        <taxon>Gunneridae</taxon>
        <taxon>Pentapetalae</taxon>
        <taxon>rosids</taxon>
        <taxon>fabids</taxon>
        <taxon>Fagales</taxon>
        <taxon>Fagaceae</taxon>
        <taxon>Fagus</taxon>
    </lineage>
</organism>
<dbReference type="AlphaFoldDB" id="A0A2N9GRG3"/>
<evidence type="ECO:0000256" key="2">
    <source>
        <dbReference type="ARBA" id="ARBA00022723"/>
    </source>
</evidence>
<dbReference type="InterPro" id="IPR036397">
    <property type="entry name" value="RNaseH_sf"/>
</dbReference>
<comment type="cofactor">
    <cofactor evidence="1">
        <name>a divalent metal cation</name>
        <dbReference type="ChEBI" id="CHEBI:60240"/>
    </cofactor>
</comment>
<evidence type="ECO:0000313" key="6">
    <source>
        <dbReference type="EMBL" id="SPD02048.1"/>
    </source>
</evidence>
<dbReference type="InterPro" id="IPR012337">
    <property type="entry name" value="RNaseH-like_sf"/>
</dbReference>
<feature type="domain" description="DDE Tnp4" evidence="4">
    <location>
        <begin position="69"/>
        <end position="126"/>
    </location>
</feature>
<feature type="domain" description="RNase H type-1" evidence="5">
    <location>
        <begin position="478"/>
        <end position="599"/>
    </location>
</feature>
<dbReference type="InterPro" id="IPR002156">
    <property type="entry name" value="RNaseH_domain"/>
</dbReference>
<keyword evidence="2" id="KW-0479">Metal-binding</keyword>
<dbReference type="PANTHER" id="PTHR33116">
    <property type="entry name" value="REVERSE TRANSCRIPTASE ZINC-BINDING DOMAIN-CONTAINING PROTEIN-RELATED-RELATED"/>
    <property type="match status" value="1"/>
</dbReference>
<dbReference type="EMBL" id="OIVN01002258">
    <property type="protein sequence ID" value="SPD02048.1"/>
    <property type="molecule type" value="Genomic_DNA"/>
</dbReference>
<evidence type="ECO:0000256" key="1">
    <source>
        <dbReference type="ARBA" id="ARBA00001968"/>
    </source>
</evidence>
<dbReference type="GO" id="GO:0004523">
    <property type="term" value="F:RNA-DNA hybrid ribonuclease activity"/>
    <property type="evidence" value="ECO:0007669"/>
    <property type="project" value="InterPro"/>
</dbReference>
<gene>
    <name evidence="6" type="ORF">FSB_LOCUS29930</name>
</gene>
<dbReference type="PANTHER" id="PTHR33116:SF86">
    <property type="entry name" value="REVERSE TRANSCRIPTASE DOMAIN-CONTAINING PROTEIN"/>
    <property type="match status" value="1"/>
</dbReference>
<dbReference type="Pfam" id="PF13359">
    <property type="entry name" value="DDE_Tnp_4"/>
    <property type="match status" value="1"/>
</dbReference>
<proteinExistence type="predicted"/>
<dbReference type="InterPro" id="IPR027806">
    <property type="entry name" value="HARBI1_dom"/>
</dbReference>
<evidence type="ECO:0000259" key="4">
    <source>
        <dbReference type="Pfam" id="PF13359"/>
    </source>
</evidence>
<accession>A0A2N9GRG3</accession>
<reference evidence="6" key="1">
    <citation type="submission" date="2018-02" db="EMBL/GenBank/DDBJ databases">
        <authorList>
            <person name="Cohen D.B."/>
            <person name="Kent A.D."/>
        </authorList>
    </citation>
    <scope>NUCLEOTIDE SEQUENCE</scope>
</reference>
<dbReference type="Pfam" id="PF13456">
    <property type="entry name" value="RVT_3"/>
    <property type="match status" value="1"/>
</dbReference>
<dbReference type="SUPFAM" id="SSF53098">
    <property type="entry name" value="Ribonuclease H-like"/>
    <property type="match status" value="1"/>
</dbReference>
<name>A0A2N9GRG3_FAGSY</name>
<dbReference type="CDD" id="cd06222">
    <property type="entry name" value="RNase_H_like"/>
    <property type="match status" value="1"/>
</dbReference>
<protein>
    <recommendedName>
        <fullName evidence="7">RNase H type-1 domain-containing protein</fullName>
    </recommendedName>
</protein>
<evidence type="ECO:0008006" key="7">
    <source>
        <dbReference type="Google" id="ProtNLM"/>
    </source>
</evidence>
<evidence type="ECO:0000256" key="3">
    <source>
        <dbReference type="SAM" id="MobiDB-lite"/>
    </source>
</evidence>